<sequence>MQNTSSGRSFDRASIRSVFSRGPTTMLLQNAGQWSAISRHRLRTSVVFRNPWNFSDRWGMYKLSGTSIQQSLSAVSLSKASSA</sequence>
<dbReference type="Proteomes" id="UP000703269">
    <property type="component" value="Unassembled WGS sequence"/>
</dbReference>
<proteinExistence type="predicted"/>
<organism evidence="1 2">
    <name type="scientific">Phanerochaete sordida</name>
    <dbReference type="NCBI Taxonomy" id="48140"/>
    <lineage>
        <taxon>Eukaryota</taxon>
        <taxon>Fungi</taxon>
        <taxon>Dikarya</taxon>
        <taxon>Basidiomycota</taxon>
        <taxon>Agaricomycotina</taxon>
        <taxon>Agaricomycetes</taxon>
        <taxon>Polyporales</taxon>
        <taxon>Phanerochaetaceae</taxon>
        <taxon>Phanerochaete</taxon>
    </lineage>
</organism>
<gene>
    <name evidence="1" type="ORF">PsYK624_035280</name>
</gene>
<evidence type="ECO:0000313" key="2">
    <source>
        <dbReference type="Proteomes" id="UP000703269"/>
    </source>
</evidence>
<name>A0A9P3L9S4_9APHY</name>
<comment type="caution">
    <text evidence="1">The sequence shown here is derived from an EMBL/GenBank/DDBJ whole genome shotgun (WGS) entry which is preliminary data.</text>
</comment>
<keyword evidence="2" id="KW-1185">Reference proteome</keyword>
<dbReference type="AlphaFoldDB" id="A0A9P3L9S4"/>
<evidence type="ECO:0000313" key="1">
    <source>
        <dbReference type="EMBL" id="GJE87445.1"/>
    </source>
</evidence>
<reference evidence="1 2" key="1">
    <citation type="submission" date="2021-08" db="EMBL/GenBank/DDBJ databases">
        <title>Draft Genome Sequence of Phanerochaete sordida strain YK-624.</title>
        <authorList>
            <person name="Mori T."/>
            <person name="Dohra H."/>
            <person name="Suzuki T."/>
            <person name="Kawagishi H."/>
            <person name="Hirai H."/>
        </authorList>
    </citation>
    <scope>NUCLEOTIDE SEQUENCE [LARGE SCALE GENOMIC DNA]</scope>
    <source>
        <strain evidence="1 2">YK-624</strain>
    </source>
</reference>
<accession>A0A9P3L9S4</accession>
<dbReference type="EMBL" id="BPQB01000006">
    <property type="protein sequence ID" value="GJE87445.1"/>
    <property type="molecule type" value="Genomic_DNA"/>
</dbReference>
<protein>
    <submittedName>
        <fullName evidence="1">Uncharacterized protein</fullName>
    </submittedName>
</protein>